<gene>
    <name evidence="16" type="ORF">GCM10017044_13750</name>
</gene>
<dbReference type="Proteomes" id="UP000630923">
    <property type="component" value="Unassembled WGS sequence"/>
</dbReference>
<dbReference type="RefSeq" id="WP_191251168.1">
    <property type="nucleotide sequence ID" value="NZ_BNCI01000001.1"/>
</dbReference>
<dbReference type="GO" id="GO:0009279">
    <property type="term" value="C:cell outer membrane"/>
    <property type="evidence" value="ECO:0007669"/>
    <property type="project" value="UniProtKB-SubCell"/>
</dbReference>
<keyword evidence="9 11" id="KW-0472">Membrane</keyword>
<evidence type="ECO:0000259" key="15">
    <source>
        <dbReference type="Pfam" id="PF07715"/>
    </source>
</evidence>
<evidence type="ECO:0000256" key="11">
    <source>
        <dbReference type="PROSITE-ProRule" id="PRU01360"/>
    </source>
</evidence>
<dbReference type="Pfam" id="PF00593">
    <property type="entry name" value="TonB_dep_Rec_b-barrel"/>
    <property type="match status" value="1"/>
</dbReference>
<evidence type="ECO:0000256" key="9">
    <source>
        <dbReference type="ARBA" id="ARBA00023136"/>
    </source>
</evidence>
<evidence type="ECO:0000256" key="13">
    <source>
        <dbReference type="SAM" id="MobiDB-lite"/>
    </source>
</evidence>
<proteinExistence type="inferred from homology"/>
<evidence type="ECO:0000313" key="17">
    <source>
        <dbReference type="Proteomes" id="UP000630923"/>
    </source>
</evidence>
<protein>
    <recommendedName>
        <fullName evidence="18">TonB-dependent receptor</fullName>
    </recommendedName>
</protein>
<evidence type="ECO:0000259" key="14">
    <source>
        <dbReference type="Pfam" id="PF00593"/>
    </source>
</evidence>
<keyword evidence="4" id="KW-0410">Iron transport</keyword>
<keyword evidence="8 12" id="KW-0798">TonB box</keyword>
<dbReference type="InterPro" id="IPR012910">
    <property type="entry name" value="Plug_dom"/>
</dbReference>
<keyword evidence="17" id="KW-1185">Reference proteome</keyword>
<keyword evidence="3 11" id="KW-1134">Transmembrane beta strand</keyword>
<feature type="domain" description="TonB-dependent receptor-like beta-barrel" evidence="14">
    <location>
        <begin position="321"/>
        <end position="730"/>
    </location>
</feature>
<keyword evidence="2 11" id="KW-0813">Transport</keyword>
<dbReference type="Gene3D" id="2.40.170.20">
    <property type="entry name" value="TonB-dependent receptor, beta-barrel domain"/>
    <property type="match status" value="1"/>
</dbReference>
<dbReference type="CDD" id="cd01347">
    <property type="entry name" value="ligand_gated_channel"/>
    <property type="match status" value="1"/>
</dbReference>
<evidence type="ECO:0000256" key="4">
    <source>
        <dbReference type="ARBA" id="ARBA00022496"/>
    </source>
</evidence>
<reference evidence="16" key="2">
    <citation type="submission" date="2020-09" db="EMBL/GenBank/DDBJ databases">
        <authorList>
            <person name="Sun Q."/>
            <person name="Kim S."/>
        </authorList>
    </citation>
    <scope>NUCLEOTIDE SEQUENCE</scope>
    <source>
        <strain evidence="16">KCTC 42590</strain>
    </source>
</reference>
<keyword evidence="7" id="KW-0406">Ion transport</keyword>
<dbReference type="PANTHER" id="PTHR32552">
    <property type="entry name" value="FERRICHROME IRON RECEPTOR-RELATED"/>
    <property type="match status" value="1"/>
</dbReference>
<evidence type="ECO:0008006" key="18">
    <source>
        <dbReference type="Google" id="ProtNLM"/>
    </source>
</evidence>
<keyword evidence="5 11" id="KW-0812">Transmembrane</keyword>
<name>A0A919APN0_9PROT</name>
<dbReference type="InterPro" id="IPR036942">
    <property type="entry name" value="Beta-barrel_TonB_sf"/>
</dbReference>
<keyword evidence="6" id="KW-0408">Iron</keyword>
<comment type="similarity">
    <text evidence="11 12">Belongs to the TonB-dependent receptor family.</text>
</comment>
<evidence type="ECO:0000256" key="6">
    <source>
        <dbReference type="ARBA" id="ARBA00023004"/>
    </source>
</evidence>
<evidence type="ECO:0000256" key="10">
    <source>
        <dbReference type="ARBA" id="ARBA00023237"/>
    </source>
</evidence>
<dbReference type="Pfam" id="PF07715">
    <property type="entry name" value="Plug"/>
    <property type="match status" value="1"/>
</dbReference>
<evidence type="ECO:0000256" key="7">
    <source>
        <dbReference type="ARBA" id="ARBA00023065"/>
    </source>
</evidence>
<dbReference type="SUPFAM" id="SSF56935">
    <property type="entry name" value="Porins"/>
    <property type="match status" value="1"/>
</dbReference>
<evidence type="ECO:0000256" key="5">
    <source>
        <dbReference type="ARBA" id="ARBA00022692"/>
    </source>
</evidence>
<feature type="region of interest" description="Disordered" evidence="13">
    <location>
        <begin position="307"/>
        <end position="327"/>
    </location>
</feature>
<evidence type="ECO:0000256" key="12">
    <source>
        <dbReference type="RuleBase" id="RU003357"/>
    </source>
</evidence>
<sequence>MVERMALAVFCIFSTPQYVEALMLFGREKPSSFLMKLFYSFEGNLMSAVDKKFLVGLLASTALSVGVTSGSVSAQEASQASGAADILIEEVMVYGTKRSAAESAQGVPAQIAAFGTRQLEARQVISLEDLAMASPNIALDGIGTTPGVANFTVRGLGINSSIPSIDPAVGVFVDGVYLGSTFGVITDMFDVESVEIHKGPQGVLFGRNVTGGAVLLRSRRPDGETRVRGKVGIESGLQKMVGLSVEGSLSETVSAKLAVQYKDDNGYFDNETVDRKVGKDETLLVRPMIVYSPSDRFETTVIWEHGEKKGDGPIDQDSSLNTPADPSKDIKTVSDEPGFVDLDWDQITVESRLDLGVGSITNVFGYRDLSHSGLSDIDSTALNLFHATTSTEYEQISNEIRYNAMVRDNWELTTGFFYFSADLDYKEGRSLVFGSTEIGGGGTQDHETWGAFINNYVDLSDRVTLQAGLRYSSEKKDAIVRPLGTCDFEFTTCGAGNTDNDKWTNWSPKLGVQYALDDDKTLYAHWARSYRAGGYNFRSPLPNPKAFDPERVDSLEAGLKAKFMDNRVRFNAAAFYNKINNMQREVNLADPVVGVFQDIANTANGRLIGFEADTVIMVTDNFVINAGLGYMDDKYTDVLVDLSGDGVLDQTDLDLRFPRVAKWTYNLGFTYDIQLDSGVITARGDYSYRSRSPYTDRNHAWFNTREELNAGLSYEPHSGNWTLALYAKNLTDEAVIGGVTVLPFGSFGGNYFSPMLKGRRYGAELRFEF</sequence>
<keyword evidence="10 11" id="KW-0998">Cell outer membrane</keyword>
<comment type="caution">
    <text evidence="16">The sequence shown here is derived from an EMBL/GenBank/DDBJ whole genome shotgun (WGS) entry which is preliminary data.</text>
</comment>
<dbReference type="GO" id="GO:0006826">
    <property type="term" value="P:iron ion transport"/>
    <property type="evidence" value="ECO:0007669"/>
    <property type="project" value="UniProtKB-KW"/>
</dbReference>
<dbReference type="InterPro" id="IPR039426">
    <property type="entry name" value="TonB-dep_rcpt-like"/>
</dbReference>
<dbReference type="EMBL" id="BNCI01000001">
    <property type="protein sequence ID" value="GHF20204.1"/>
    <property type="molecule type" value="Genomic_DNA"/>
</dbReference>
<organism evidence="16 17">
    <name type="scientific">Kordiimonas sediminis</name>
    <dbReference type="NCBI Taxonomy" id="1735581"/>
    <lineage>
        <taxon>Bacteria</taxon>
        <taxon>Pseudomonadati</taxon>
        <taxon>Pseudomonadota</taxon>
        <taxon>Alphaproteobacteria</taxon>
        <taxon>Kordiimonadales</taxon>
        <taxon>Kordiimonadaceae</taxon>
        <taxon>Kordiimonas</taxon>
    </lineage>
</organism>
<dbReference type="PROSITE" id="PS52016">
    <property type="entry name" value="TONB_DEPENDENT_REC_3"/>
    <property type="match status" value="1"/>
</dbReference>
<dbReference type="AlphaFoldDB" id="A0A919APN0"/>
<dbReference type="InterPro" id="IPR000531">
    <property type="entry name" value="Beta-barrel_TonB"/>
</dbReference>
<dbReference type="PANTHER" id="PTHR32552:SF81">
    <property type="entry name" value="TONB-DEPENDENT OUTER MEMBRANE RECEPTOR"/>
    <property type="match status" value="1"/>
</dbReference>
<accession>A0A919APN0</accession>
<evidence type="ECO:0000256" key="1">
    <source>
        <dbReference type="ARBA" id="ARBA00004571"/>
    </source>
</evidence>
<evidence type="ECO:0000313" key="16">
    <source>
        <dbReference type="EMBL" id="GHF20204.1"/>
    </source>
</evidence>
<evidence type="ECO:0000256" key="3">
    <source>
        <dbReference type="ARBA" id="ARBA00022452"/>
    </source>
</evidence>
<feature type="domain" description="TonB-dependent receptor plug" evidence="15">
    <location>
        <begin position="105"/>
        <end position="213"/>
    </location>
</feature>
<evidence type="ECO:0000256" key="2">
    <source>
        <dbReference type="ARBA" id="ARBA00022448"/>
    </source>
</evidence>
<comment type="subcellular location">
    <subcellularLocation>
        <location evidence="1 11">Cell outer membrane</location>
        <topology evidence="1 11">Multi-pass membrane protein</topology>
    </subcellularLocation>
</comment>
<evidence type="ECO:0000256" key="8">
    <source>
        <dbReference type="ARBA" id="ARBA00023077"/>
    </source>
</evidence>
<reference evidence="16" key="1">
    <citation type="journal article" date="2014" name="Int. J. Syst. Evol. Microbiol.">
        <title>Complete genome sequence of Corynebacterium casei LMG S-19264T (=DSM 44701T), isolated from a smear-ripened cheese.</title>
        <authorList>
            <consortium name="US DOE Joint Genome Institute (JGI-PGF)"/>
            <person name="Walter F."/>
            <person name="Albersmeier A."/>
            <person name="Kalinowski J."/>
            <person name="Ruckert C."/>
        </authorList>
    </citation>
    <scope>NUCLEOTIDE SEQUENCE</scope>
    <source>
        <strain evidence="16">KCTC 42590</strain>
    </source>
</reference>